<dbReference type="Proteomes" id="UP001189624">
    <property type="component" value="Chromosome 7"/>
</dbReference>
<accession>A0AA86T2C9</accession>
<dbReference type="Gramene" id="rna-AYBTSS11_LOCUS22319">
    <property type="protein sequence ID" value="CAJ1969555.1"/>
    <property type="gene ID" value="gene-AYBTSS11_LOCUS22319"/>
</dbReference>
<dbReference type="EMBL" id="OY731404">
    <property type="protein sequence ID" value="CAJ1969555.1"/>
    <property type="molecule type" value="Genomic_DNA"/>
</dbReference>
<organism evidence="2 3">
    <name type="scientific">Sphenostylis stenocarpa</name>
    <dbReference type="NCBI Taxonomy" id="92480"/>
    <lineage>
        <taxon>Eukaryota</taxon>
        <taxon>Viridiplantae</taxon>
        <taxon>Streptophyta</taxon>
        <taxon>Embryophyta</taxon>
        <taxon>Tracheophyta</taxon>
        <taxon>Spermatophyta</taxon>
        <taxon>Magnoliopsida</taxon>
        <taxon>eudicotyledons</taxon>
        <taxon>Gunneridae</taxon>
        <taxon>Pentapetalae</taxon>
        <taxon>rosids</taxon>
        <taxon>fabids</taxon>
        <taxon>Fabales</taxon>
        <taxon>Fabaceae</taxon>
        <taxon>Papilionoideae</taxon>
        <taxon>50 kb inversion clade</taxon>
        <taxon>NPAAA clade</taxon>
        <taxon>indigoferoid/millettioid clade</taxon>
        <taxon>Phaseoleae</taxon>
        <taxon>Sphenostylis</taxon>
    </lineage>
</organism>
<keyword evidence="3" id="KW-1185">Reference proteome</keyword>
<evidence type="ECO:0000313" key="3">
    <source>
        <dbReference type="Proteomes" id="UP001189624"/>
    </source>
</evidence>
<evidence type="ECO:0000313" key="2">
    <source>
        <dbReference type="EMBL" id="CAJ1969555.1"/>
    </source>
</evidence>
<keyword evidence="1" id="KW-1133">Transmembrane helix</keyword>
<evidence type="ECO:0000256" key="1">
    <source>
        <dbReference type="SAM" id="Phobius"/>
    </source>
</evidence>
<proteinExistence type="predicted"/>
<feature type="transmembrane region" description="Helical" evidence="1">
    <location>
        <begin position="46"/>
        <end position="66"/>
    </location>
</feature>
<protein>
    <submittedName>
        <fullName evidence="2">Uncharacterized protein</fullName>
    </submittedName>
</protein>
<reference evidence="2" key="1">
    <citation type="submission" date="2023-10" db="EMBL/GenBank/DDBJ databases">
        <authorList>
            <person name="Domelevo Entfellner J.-B."/>
        </authorList>
    </citation>
    <scope>NUCLEOTIDE SEQUENCE</scope>
</reference>
<gene>
    <name evidence="2" type="ORF">AYBTSS11_LOCUS22319</name>
</gene>
<feature type="transmembrane region" description="Helical" evidence="1">
    <location>
        <begin position="14"/>
        <end position="34"/>
    </location>
</feature>
<dbReference type="AlphaFoldDB" id="A0AA86T2C9"/>
<keyword evidence="1" id="KW-0812">Transmembrane</keyword>
<sequence>MGIVASLKITFEDLMVIALNLMLIKITIVLIMLPSIRLIVQDFWKLTLLSFLAVTLAALLYCIHVYQVRKHIFHFDCLKWNSCLVRAS</sequence>
<keyword evidence="1" id="KW-0472">Membrane</keyword>
<name>A0AA86T2C9_9FABA</name>